<feature type="domain" description="DUF7893" evidence="7">
    <location>
        <begin position="268"/>
        <end position="364"/>
    </location>
</feature>
<dbReference type="InterPro" id="IPR001525">
    <property type="entry name" value="C5_MeTfrase"/>
</dbReference>
<dbReference type="InterPro" id="IPR029063">
    <property type="entry name" value="SAM-dependent_MTases_sf"/>
</dbReference>
<dbReference type="PROSITE" id="PS00094">
    <property type="entry name" value="C5_MTASE_1"/>
    <property type="match status" value="1"/>
</dbReference>
<dbReference type="PANTHER" id="PTHR10629">
    <property type="entry name" value="CYTOSINE-SPECIFIC METHYLTRANSFERASE"/>
    <property type="match status" value="1"/>
</dbReference>
<dbReference type="InterPro" id="IPR057215">
    <property type="entry name" value="DUF7893"/>
</dbReference>
<dbReference type="Gene3D" id="3.40.50.150">
    <property type="entry name" value="Vaccinia Virus protein VP39"/>
    <property type="match status" value="1"/>
</dbReference>
<evidence type="ECO:0000256" key="6">
    <source>
        <dbReference type="SAM" id="MobiDB-lite"/>
    </source>
</evidence>
<dbReference type="SUPFAM" id="SSF53335">
    <property type="entry name" value="S-adenosyl-L-methionine-dependent methyltransferases"/>
    <property type="match status" value="1"/>
</dbReference>
<accession>A0A0D2H8B1</accession>
<dbReference type="GO" id="GO:0003677">
    <property type="term" value="F:DNA binding"/>
    <property type="evidence" value="ECO:0007669"/>
    <property type="project" value="TreeGrafter"/>
</dbReference>
<dbReference type="GO" id="GO:0003886">
    <property type="term" value="F:DNA (cytosine-5-)-methyltransferase activity"/>
    <property type="evidence" value="ECO:0007669"/>
    <property type="project" value="UniProtKB-EC"/>
</dbReference>
<dbReference type="Gene3D" id="3.90.120.10">
    <property type="entry name" value="DNA Methylase, subunit A, domain 2"/>
    <property type="match status" value="1"/>
</dbReference>
<feature type="compositionally biased region" description="Polar residues" evidence="6">
    <location>
        <begin position="987"/>
        <end position="1003"/>
    </location>
</feature>
<proteinExistence type="inferred from homology"/>
<keyword evidence="3 5" id="KW-0808">Transferase</keyword>
<name>A0A0D2H8B1_CLAB1</name>
<protein>
    <recommendedName>
        <fullName evidence="1">DNA (cytosine-5-)-methyltransferase</fullName>
        <ecNumber evidence="1">2.1.1.37</ecNumber>
    </recommendedName>
</protein>
<dbReference type="PROSITE" id="PS51679">
    <property type="entry name" value="SAM_MT_C5"/>
    <property type="match status" value="1"/>
</dbReference>
<gene>
    <name evidence="8" type="ORF">Z519_09644</name>
</gene>
<dbReference type="InterPro" id="IPR018117">
    <property type="entry name" value="C5_DNA_meth_AS"/>
</dbReference>
<evidence type="ECO:0000256" key="1">
    <source>
        <dbReference type="ARBA" id="ARBA00011975"/>
    </source>
</evidence>
<sequence length="1091" mass="123277">MAKKYTSSASLSRTRVKRFSQSDTPTPKQSRPLSSESETEAVTDDGTTDEDDMLVGEISSDGDDTSSTPTPRAESGRQRTETDMALERQFRDLASALEHLECPQELRRSYAPQCSNQYSHTVKSTEAQILNEFISMDDHWIDPDTLTAVSKEPSEFWEFNLHNFYVYRSPTHPQKSRGKYESLHIVYSELADGHDEGHWLIDGFLEHNAVRKQVVGAAIVQVSIEGFEDIGHYSVNDFIWVKTKESRAKNYWYRLKSASEEYSTVWNPFVWLANFTKYFVDYLYTRSKSGVPVHLADFRANFWEWLDDLHGESIRDWHKQCHQRSDFRHHVSAYRRFLYDQANDIYDKDDGPSVLQHPIWAEIGDPKTRQYSLPVEKTTVTPNVAASFSEFGAWEKFELLEVVHLSPEVKEYRRKRVMEWKFLDKFIVNPLAAFVTKGTQRISRVAWILEQAAIRNQTVGIDRHDTILHRVVIVRWNDTFRYAWVRGTQKCNFRVVWLVLPAETLCGRNAAYKIGNELFFTDSCNCDPIPYRDVVEIVEACVQDTPINSSQLFVHLLYREHDEEFANEPLSNLACRCTHLKPSHPSAPKMKASTPAPRQSWPKMRLAGLFSGCGLFEAAFTSLDFVELVLAVEIWETAAQSHKANHPGSICEVCSVEHLLKAFTSGQKSMIPTDAIMGGFPCRGYSLLNGHRGTKNAEKNCSYLANFLSFVDIFLPAFVLIENVPTMDPSDPTQQNACAQAISFLVSLGYQTRRSVHIDSNFGGASNRKRLFIVAAAPGVQLPRELVPTHGPGLKESQCVRRTIGDLEPVHNDTVINVANPAHVPLQRLTIDWRVGVNYHAILQRIPEGMSLSNAYHAGLLLRHERQFFKTLQPYQRSPQSKCLKRINADRPSRTIATLITPMDAKFGGEIIHPFQNRCVTLEETRRFQGMPSWFVLIGDVKDQYKQLGNLVPWALGTALGRSFKEAWLATMAKRRATTDSSRYHAQGSSHSTTASGQSNAPVPSNPALEAGVRANMSREIIEISSDDEEDGSASQEIVKKGTQQGSGVKMQSAASHRAGATYLKRRAPVVWCSDDSDNAVASEPIKKAKL</sequence>
<feature type="region of interest" description="Disordered" evidence="6">
    <location>
        <begin position="1"/>
        <end position="82"/>
    </location>
</feature>
<keyword evidence="4 5" id="KW-0949">S-adenosyl-L-methionine</keyword>
<dbReference type="GO" id="GO:0032259">
    <property type="term" value="P:methylation"/>
    <property type="evidence" value="ECO:0007669"/>
    <property type="project" value="UniProtKB-KW"/>
</dbReference>
<feature type="region of interest" description="Disordered" evidence="6">
    <location>
        <begin position="1025"/>
        <end position="1054"/>
    </location>
</feature>
<dbReference type="GO" id="GO:0044027">
    <property type="term" value="P:negative regulation of gene expression via chromosomal CpG island methylation"/>
    <property type="evidence" value="ECO:0007669"/>
    <property type="project" value="TreeGrafter"/>
</dbReference>
<keyword evidence="2 5" id="KW-0489">Methyltransferase</keyword>
<dbReference type="EMBL" id="KN846995">
    <property type="protein sequence ID" value="KIW89488.1"/>
    <property type="molecule type" value="Genomic_DNA"/>
</dbReference>
<evidence type="ECO:0000313" key="8">
    <source>
        <dbReference type="EMBL" id="KIW89488.1"/>
    </source>
</evidence>
<comment type="similarity">
    <text evidence="5">Belongs to the class I-like SAM-binding methyltransferase superfamily. C5-methyltransferase family.</text>
</comment>
<keyword evidence="9" id="KW-1185">Reference proteome</keyword>
<evidence type="ECO:0000256" key="2">
    <source>
        <dbReference type="ARBA" id="ARBA00022603"/>
    </source>
</evidence>
<reference evidence="8" key="1">
    <citation type="submission" date="2015-01" db="EMBL/GenBank/DDBJ databases">
        <title>The Genome Sequence of Cladophialophora bantiana CBS 173.52.</title>
        <authorList>
            <consortium name="The Broad Institute Genomics Platform"/>
            <person name="Cuomo C."/>
            <person name="de Hoog S."/>
            <person name="Gorbushina A."/>
            <person name="Stielow B."/>
            <person name="Teixiera M."/>
            <person name="Abouelleil A."/>
            <person name="Chapman S.B."/>
            <person name="Priest M."/>
            <person name="Young S.K."/>
            <person name="Wortman J."/>
            <person name="Nusbaum C."/>
            <person name="Birren B."/>
        </authorList>
    </citation>
    <scope>NUCLEOTIDE SEQUENCE [LARGE SCALE GENOMIC DNA]</scope>
    <source>
        <strain evidence="8">CBS 173.52</strain>
    </source>
</reference>
<evidence type="ECO:0000256" key="5">
    <source>
        <dbReference type="PROSITE-ProRule" id="PRU01016"/>
    </source>
</evidence>
<evidence type="ECO:0000256" key="3">
    <source>
        <dbReference type="ARBA" id="ARBA00022679"/>
    </source>
</evidence>
<dbReference type="RefSeq" id="XP_016616157.1">
    <property type="nucleotide sequence ID" value="XM_016767365.1"/>
</dbReference>
<organism evidence="8 9">
    <name type="scientific">Cladophialophora bantiana (strain ATCC 10958 / CBS 173.52 / CDC B-1940 / NIH 8579)</name>
    <name type="common">Xylohypha bantiana</name>
    <dbReference type="NCBI Taxonomy" id="1442370"/>
    <lineage>
        <taxon>Eukaryota</taxon>
        <taxon>Fungi</taxon>
        <taxon>Dikarya</taxon>
        <taxon>Ascomycota</taxon>
        <taxon>Pezizomycotina</taxon>
        <taxon>Eurotiomycetes</taxon>
        <taxon>Chaetothyriomycetidae</taxon>
        <taxon>Chaetothyriales</taxon>
        <taxon>Herpotrichiellaceae</taxon>
        <taxon>Cladophialophora</taxon>
    </lineage>
</organism>
<dbReference type="AlphaFoldDB" id="A0A0D2H8B1"/>
<dbReference type="Pfam" id="PF00145">
    <property type="entry name" value="DNA_methylase"/>
    <property type="match status" value="1"/>
</dbReference>
<dbReference type="GeneID" id="27702572"/>
<dbReference type="Pfam" id="PF25423">
    <property type="entry name" value="DUF7893"/>
    <property type="match status" value="1"/>
</dbReference>
<feature type="compositionally biased region" description="Acidic residues" evidence="6">
    <location>
        <begin position="37"/>
        <end position="64"/>
    </location>
</feature>
<dbReference type="EC" id="2.1.1.37" evidence="1"/>
<feature type="compositionally biased region" description="Polar residues" evidence="6">
    <location>
        <begin position="1"/>
        <end position="36"/>
    </location>
</feature>
<feature type="region of interest" description="Disordered" evidence="6">
    <location>
        <begin position="979"/>
        <end position="1010"/>
    </location>
</feature>
<evidence type="ECO:0000256" key="4">
    <source>
        <dbReference type="ARBA" id="ARBA00022691"/>
    </source>
</evidence>
<dbReference type="InterPro" id="IPR050390">
    <property type="entry name" value="C5-Methyltransferase"/>
</dbReference>
<dbReference type="GO" id="GO:0005634">
    <property type="term" value="C:nucleus"/>
    <property type="evidence" value="ECO:0007669"/>
    <property type="project" value="TreeGrafter"/>
</dbReference>
<dbReference type="VEuPathDB" id="FungiDB:Z519_09644"/>
<evidence type="ECO:0000313" key="9">
    <source>
        <dbReference type="Proteomes" id="UP000053789"/>
    </source>
</evidence>
<dbReference type="HOGENOM" id="CLU_003836_0_0_1"/>
<dbReference type="OrthoDB" id="5376140at2759"/>
<dbReference type="PANTHER" id="PTHR10629:SF54">
    <property type="entry name" value="DNA METHYLTRANSFERASE DIM-2"/>
    <property type="match status" value="1"/>
</dbReference>
<feature type="active site" evidence="5">
    <location>
        <position position="682"/>
    </location>
</feature>
<dbReference type="Proteomes" id="UP000053789">
    <property type="component" value="Unassembled WGS sequence"/>
</dbReference>
<evidence type="ECO:0000259" key="7">
    <source>
        <dbReference type="Pfam" id="PF25423"/>
    </source>
</evidence>